<evidence type="ECO:0000259" key="8">
    <source>
        <dbReference type="Pfam" id="PF20684"/>
    </source>
</evidence>
<evidence type="ECO:0000313" key="10">
    <source>
        <dbReference type="Proteomes" id="UP000028045"/>
    </source>
</evidence>
<evidence type="ECO:0000256" key="7">
    <source>
        <dbReference type="SAM" id="Phobius"/>
    </source>
</evidence>
<dbReference type="InterPro" id="IPR052337">
    <property type="entry name" value="SAT4-like"/>
</dbReference>
<feature type="domain" description="Rhodopsin" evidence="8">
    <location>
        <begin position="75"/>
        <end position="247"/>
    </location>
</feature>
<evidence type="ECO:0000256" key="6">
    <source>
        <dbReference type="SAM" id="MobiDB-lite"/>
    </source>
</evidence>
<dbReference type="PANTHER" id="PTHR33048:SF57">
    <property type="entry name" value="INTEGRAL MEMBRANE PROTEIN-RELATED"/>
    <property type="match status" value="1"/>
</dbReference>
<sequence>MLQTMDAPAPPPPLQDLPPLSPRGVGLVVTNIVMIVVSIVFAALRFWGRQFFRKSFLEPKDTFCYLALQQRSYQASVSRSRITHFAQTAFIGQIIYALTLGLCKISIAINFKAIFFTNQFRMAANGAIALSPIEINWNPFIDGHCGNQILAFTFVSVVDMITDILLLVLPVKPLIALQLRTAHKVALLVIFTGGFITLIVTAIRPYMTYQVDFADLSYSVTQSMHLKIVQPGISLIVASGPILKPVLDLVLGRILGRPFGSQTHGSNARSSGKLNTKSTMSRRRNSWLKLHS</sequence>
<feature type="transmembrane region" description="Helical" evidence="7">
    <location>
        <begin position="89"/>
        <end position="111"/>
    </location>
</feature>
<keyword evidence="3 7" id="KW-1133">Transmembrane helix</keyword>
<dbReference type="AlphaFoldDB" id="A0A084B1L0"/>
<organism evidence="9 10">
    <name type="scientific">Stachybotrys chartarum (strain CBS 109288 / IBT 7711)</name>
    <name type="common">Toxic black mold</name>
    <name type="synonym">Stilbospora chartarum</name>
    <dbReference type="NCBI Taxonomy" id="1280523"/>
    <lineage>
        <taxon>Eukaryota</taxon>
        <taxon>Fungi</taxon>
        <taxon>Dikarya</taxon>
        <taxon>Ascomycota</taxon>
        <taxon>Pezizomycotina</taxon>
        <taxon>Sordariomycetes</taxon>
        <taxon>Hypocreomycetidae</taxon>
        <taxon>Hypocreales</taxon>
        <taxon>Stachybotryaceae</taxon>
        <taxon>Stachybotrys</taxon>
    </lineage>
</organism>
<feature type="region of interest" description="Disordered" evidence="6">
    <location>
        <begin position="261"/>
        <end position="292"/>
    </location>
</feature>
<gene>
    <name evidence="9" type="ORF">S7711_09932</name>
</gene>
<reference evidence="9 10" key="1">
    <citation type="journal article" date="2014" name="BMC Genomics">
        <title>Comparative genome sequencing reveals chemotype-specific gene clusters in the toxigenic black mold Stachybotrys.</title>
        <authorList>
            <person name="Semeiks J."/>
            <person name="Borek D."/>
            <person name="Otwinowski Z."/>
            <person name="Grishin N.V."/>
        </authorList>
    </citation>
    <scope>NUCLEOTIDE SEQUENCE [LARGE SCALE GENOMIC DNA]</scope>
    <source>
        <strain evidence="10">CBS 109288 / IBT 7711</strain>
    </source>
</reference>
<keyword evidence="2 7" id="KW-0812">Transmembrane</keyword>
<dbReference type="HOGENOM" id="CLU_028200_0_1_1"/>
<proteinExistence type="inferred from homology"/>
<dbReference type="PANTHER" id="PTHR33048">
    <property type="entry name" value="PTH11-LIKE INTEGRAL MEMBRANE PROTEIN (AFU_ORTHOLOGUE AFUA_5G11245)"/>
    <property type="match status" value="1"/>
</dbReference>
<feature type="transmembrane region" description="Helical" evidence="7">
    <location>
        <begin position="185"/>
        <end position="208"/>
    </location>
</feature>
<dbReference type="Pfam" id="PF20684">
    <property type="entry name" value="Fung_rhodopsin"/>
    <property type="match status" value="1"/>
</dbReference>
<feature type="transmembrane region" description="Helical" evidence="7">
    <location>
        <begin position="24"/>
        <end position="47"/>
    </location>
</feature>
<keyword evidence="4 7" id="KW-0472">Membrane</keyword>
<evidence type="ECO:0000256" key="1">
    <source>
        <dbReference type="ARBA" id="ARBA00004141"/>
    </source>
</evidence>
<evidence type="ECO:0000256" key="3">
    <source>
        <dbReference type="ARBA" id="ARBA00022989"/>
    </source>
</evidence>
<evidence type="ECO:0000313" key="9">
    <source>
        <dbReference type="EMBL" id="KEY71439.1"/>
    </source>
</evidence>
<keyword evidence="10" id="KW-1185">Reference proteome</keyword>
<dbReference type="EMBL" id="KL648295">
    <property type="protein sequence ID" value="KEY71439.1"/>
    <property type="molecule type" value="Genomic_DNA"/>
</dbReference>
<accession>A0A084B1L0</accession>
<feature type="compositionally biased region" description="Basic residues" evidence="6">
    <location>
        <begin position="280"/>
        <end position="292"/>
    </location>
</feature>
<feature type="transmembrane region" description="Helical" evidence="7">
    <location>
        <begin position="149"/>
        <end position="169"/>
    </location>
</feature>
<dbReference type="Proteomes" id="UP000028045">
    <property type="component" value="Unassembled WGS sequence"/>
</dbReference>
<comment type="subcellular location">
    <subcellularLocation>
        <location evidence="1">Membrane</location>
        <topology evidence="1">Multi-pass membrane protein</topology>
    </subcellularLocation>
</comment>
<comment type="similarity">
    <text evidence="5">Belongs to the SAT4 family.</text>
</comment>
<name>A0A084B1L0_STACB</name>
<protein>
    <recommendedName>
        <fullName evidence="8">Rhodopsin domain-containing protein</fullName>
    </recommendedName>
</protein>
<evidence type="ECO:0000256" key="5">
    <source>
        <dbReference type="ARBA" id="ARBA00038359"/>
    </source>
</evidence>
<dbReference type="GO" id="GO:0016020">
    <property type="term" value="C:membrane"/>
    <property type="evidence" value="ECO:0007669"/>
    <property type="project" value="UniProtKB-SubCell"/>
</dbReference>
<dbReference type="OrthoDB" id="5421689at2759"/>
<dbReference type="InterPro" id="IPR049326">
    <property type="entry name" value="Rhodopsin_dom_fungi"/>
</dbReference>
<evidence type="ECO:0000256" key="2">
    <source>
        <dbReference type="ARBA" id="ARBA00022692"/>
    </source>
</evidence>
<evidence type="ECO:0000256" key="4">
    <source>
        <dbReference type="ARBA" id="ARBA00023136"/>
    </source>
</evidence>
<feature type="compositionally biased region" description="Polar residues" evidence="6">
    <location>
        <begin position="261"/>
        <end position="279"/>
    </location>
</feature>